<dbReference type="PANTHER" id="PTHR13318">
    <property type="entry name" value="PARTNER OF PAIRED, ISOFORM B-RELATED"/>
    <property type="match status" value="1"/>
</dbReference>
<dbReference type="AlphaFoldDB" id="A0A1V9YA87"/>
<dbReference type="Gene3D" id="3.80.10.10">
    <property type="entry name" value="Ribonuclease Inhibitor"/>
    <property type="match status" value="3"/>
</dbReference>
<keyword evidence="1" id="KW-0862">Zinc</keyword>
<evidence type="ECO:0000259" key="3">
    <source>
        <dbReference type="PROSITE" id="PS50119"/>
    </source>
</evidence>
<dbReference type="GO" id="GO:0031146">
    <property type="term" value="P:SCF-dependent proteasomal ubiquitin-dependent protein catabolic process"/>
    <property type="evidence" value="ECO:0007669"/>
    <property type="project" value="TreeGrafter"/>
</dbReference>
<feature type="domain" description="B box-type" evidence="3">
    <location>
        <begin position="926"/>
        <end position="967"/>
    </location>
</feature>
<evidence type="ECO:0000313" key="4">
    <source>
        <dbReference type="EMBL" id="OQR82626.1"/>
    </source>
</evidence>
<accession>A0A1V9YA87</accession>
<organism evidence="4 5">
    <name type="scientific">Achlya hypogyna</name>
    <name type="common">Oomycete</name>
    <name type="synonym">Protoachlya hypogyna</name>
    <dbReference type="NCBI Taxonomy" id="1202772"/>
    <lineage>
        <taxon>Eukaryota</taxon>
        <taxon>Sar</taxon>
        <taxon>Stramenopiles</taxon>
        <taxon>Oomycota</taxon>
        <taxon>Saprolegniomycetes</taxon>
        <taxon>Saprolegniales</taxon>
        <taxon>Achlyaceae</taxon>
        <taxon>Achlya</taxon>
    </lineage>
</organism>
<dbReference type="InterPro" id="IPR001202">
    <property type="entry name" value="WW_dom"/>
</dbReference>
<evidence type="ECO:0000259" key="2">
    <source>
        <dbReference type="PROSITE" id="PS50020"/>
    </source>
</evidence>
<proteinExistence type="predicted"/>
<name>A0A1V9YA87_ACHHY</name>
<dbReference type="OrthoDB" id="550575at2759"/>
<dbReference type="InterPro" id="IPR057207">
    <property type="entry name" value="FBXL15_LRR"/>
</dbReference>
<dbReference type="SMART" id="SM00367">
    <property type="entry name" value="LRR_CC"/>
    <property type="match status" value="13"/>
</dbReference>
<sequence length="1147" mass="128848">MASMYNVRWLSVPHLNLQITDNGVHAVLRVIGPALHSLVLTQLTDALVRSVAGACNQLRSLDLSHLALLEGAGIAAIGESCPLLEELSLNGCRQLPEHALLKVAQGCPKMRALDVAHCIHVTDMLLATLAQSCRHLQRLIVNGCKEVSDRGLHALSNSCLDLVHLELHRTEFQYKITDMFMLSISEHCKILQHINVSGCDHITDAGLSWLCLGCTALTAVDVSYCDKLTDFSLRALAEGCLHLTTLDISGCARITDIGLRFLSIGCHELVTLTMKGVIFASAGASAGEPQGISAIGLQCTQIEHLDVTKCLRIDDVALKKLPLRHLVHLCLVHCTKVTSDGVIAVAAHCPKLSVLNLTGCVLVDDHALASIGKGLHALESLKLRGCDRVSSGGLQRVSHGCRLLKTLDLAGCILVDDMGLLAISDALVKLQNLWLTGLGRITMVGVAWLADKCTHLMHLDVSHSAISYAALKPLRAAWKYGVLREMASCRGIFPQHRAADMLFIDEYGHCWKAAIMIQVRGKILCSNSLPSWAVSLSKQDRPSRCCCPTRRCTNALGSSENAERLPRSPRTTVCIGATNATSPPNRCSHAHSGASALCTYRAKKARELAARLQRQRAEAHRLRMAIRIQSSWRALQARKLLRAQRQLVRATALARQAAALVIQRTLRRFVWCKRCRVHLEAVAVRRRERDAAARKLQALYRGRAARSIARSMHRELAAALAERERAAALLQRALRRRRERRIFWRRVERRVAENAAATRVQRRFRARQHMLGYQMLQLARQSKAMTKAARKVQSAWRCKQGRMGLQMLRFLKDAEYERRTAAATKLQTIFRGRKAREHAAKVQQQNMMRLIQESKVKSHMATVIQAGWRGKKGRDRHRAAVLARKKRWKEVPNPENGTKTYYHQDTGEIRYRMPQDLLDLLPRPGCNDCDEADAAVECKDCEEVFCKECWDAIHAGGKRRRHAFRALYDYYDKRVDYGDGEFPSLWPTEVEQDELDGWRLRTSDTRDPAVVVGDWEKYIDPDARREWYYNCKTKVSTYLPPPELRPSAEDEAAAWVRKLDETNRVTYYFNEKTGRRTFERPAAFVEPPEPTPVVAVESSTIDSSVFAPVQLGNWTQYWDELHQVYYYFNSSTQESTYTSPDGLSLAL</sequence>
<dbReference type="CDD" id="cd00201">
    <property type="entry name" value="WW"/>
    <property type="match status" value="3"/>
</dbReference>
<reference evidence="4 5" key="1">
    <citation type="journal article" date="2014" name="Genome Biol. Evol.">
        <title>The secreted proteins of Achlya hypogyna and Thraustotheca clavata identify the ancestral oomycete secretome and reveal gene acquisitions by horizontal gene transfer.</title>
        <authorList>
            <person name="Misner I."/>
            <person name="Blouin N."/>
            <person name="Leonard G."/>
            <person name="Richards T.A."/>
            <person name="Lane C.E."/>
        </authorList>
    </citation>
    <scope>NUCLEOTIDE SEQUENCE [LARGE SCALE GENOMIC DNA]</scope>
    <source>
        <strain evidence="4 5">ATCC 48635</strain>
    </source>
</reference>
<dbReference type="InterPro" id="IPR000315">
    <property type="entry name" value="Znf_B-box"/>
</dbReference>
<dbReference type="PROSITE" id="PS50096">
    <property type="entry name" value="IQ"/>
    <property type="match status" value="4"/>
</dbReference>
<keyword evidence="5" id="KW-1185">Reference proteome</keyword>
<evidence type="ECO:0000256" key="1">
    <source>
        <dbReference type="PROSITE-ProRule" id="PRU00024"/>
    </source>
</evidence>
<dbReference type="InterPro" id="IPR006553">
    <property type="entry name" value="Leu-rich_rpt_Cys-con_subtyp"/>
</dbReference>
<dbReference type="Pfam" id="PF22586">
    <property type="entry name" value="ANCHR-like_BBOX"/>
    <property type="match status" value="1"/>
</dbReference>
<comment type="caution">
    <text evidence="4">The sequence shown here is derived from an EMBL/GenBank/DDBJ whole genome shotgun (WGS) entry which is preliminary data.</text>
</comment>
<evidence type="ECO:0000313" key="5">
    <source>
        <dbReference type="Proteomes" id="UP000243579"/>
    </source>
</evidence>
<dbReference type="InterPro" id="IPR000048">
    <property type="entry name" value="IQ_motif_EF-hand-BS"/>
</dbReference>
<dbReference type="GO" id="GO:0019005">
    <property type="term" value="C:SCF ubiquitin ligase complex"/>
    <property type="evidence" value="ECO:0007669"/>
    <property type="project" value="TreeGrafter"/>
</dbReference>
<dbReference type="CDD" id="cd23767">
    <property type="entry name" value="IQCD"/>
    <property type="match status" value="1"/>
</dbReference>
<gene>
    <name evidence="4" type="ORF">ACHHYP_15691</name>
</gene>
<dbReference type="SUPFAM" id="SSF52047">
    <property type="entry name" value="RNI-like"/>
    <property type="match status" value="2"/>
</dbReference>
<protein>
    <recommendedName>
        <fullName evidence="6">WW domain-containing protein</fullName>
    </recommendedName>
</protein>
<keyword evidence="1" id="KW-0863">Zinc-finger</keyword>
<dbReference type="EMBL" id="JNBR01002429">
    <property type="protein sequence ID" value="OQR82626.1"/>
    <property type="molecule type" value="Genomic_DNA"/>
</dbReference>
<dbReference type="PROSITE" id="PS50119">
    <property type="entry name" value="ZF_BBOX"/>
    <property type="match status" value="1"/>
</dbReference>
<dbReference type="Gene3D" id="2.20.70.10">
    <property type="match status" value="2"/>
</dbReference>
<dbReference type="PROSITE" id="PS50020">
    <property type="entry name" value="WW_DOMAIN_2"/>
    <property type="match status" value="1"/>
</dbReference>
<dbReference type="PANTHER" id="PTHR13318:SF190">
    <property type="entry name" value="PARTNER OF PAIRED, ISOFORM B"/>
    <property type="match status" value="1"/>
</dbReference>
<dbReference type="Pfam" id="PF25372">
    <property type="entry name" value="DUF7885"/>
    <property type="match status" value="2"/>
</dbReference>
<dbReference type="SMART" id="SM00015">
    <property type="entry name" value="IQ"/>
    <property type="match status" value="8"/>
</dbReference>
<dbReference type="Gene3D" id="1.20.5.190">
    <property type="match status" value="1"/>
</dbReference>
<dbReference type="Proteomes" id="UP000243579">
    <property type="component" value="Unassembled WGS sequence"/>
</dbReference>
<dbReference type="GO" id="GO:0008270">
    <property type="term" value="F:zinc ion binding"/>
    <property type="evidence" value="ECO:0007669"/>
    <property type="project" value="UniProtKB-KW"/>
</dbReference>
<dbReference type="InterPro" id="IPR032675">
    <property type="entry name" value="LRR_dom_sf"/>
</dbReference>
<dbReference type="SMART" id="SM00456">
    <property type="entry name" value="WW"/>
    <property type="match status" value="3"/>
</dbReference>
<evidence type="ECO:0008006" key="6">
    <source>
        <dbReference type="Google" id="ProtNLM"/>
    </source>
</evidence>
<keyword evidence="1" id="KW-0479">Metal-binding</keyword>
<feature type="domain" description="WW" evidence="2">
    <location>
        <begin position="1015"/>
        <end position="1043"/>
    </location>
</feature>